<reference evidence="2 3" key="1">
    <citation type="submission" date="2018-02" db="EMBL/GenBank/DDBJ databases">
        <title>Genomic Encyclopedia of Archaeal and Bacterial Type Strains, Phase II (KMG-II): from individual species to whole genera.</title>
        <authorList>
            <person name="Goeker M."/>
        </authorList>
    </citation>
    <scope>NUCLEOTIDE SEQUENCE [LARGE SCALE GENOMIC DNA]</scope>
    <source>
        <strain evidence="2 3">DSM 22857</strain>
    </source>
</reference>
<dbReference type="InterPro" id="IPR000182">
    <property type="entry name" value="GNAT_dom"/>
</dbReference>
<gene>
    <name evidence="2" type="ORF">CLV92_10587</name>
</gene>
<dbReference type="OrthoDB" id="5143160at2"/>
<comment type="caution">
    <text evidence="2">The sequence shown here is derived from an EMBL/GenBank/DDBJ whole genome shotgun (WGS) entry which is preliminary data.</text>
</comment>
<keyword evidence="2" id="KW-0808">Transferase</keyword>
<dbReference type="PANTHER" id="PTHR43617">
    <property type="entry name" value="L-AMINO ACID N-ACETYLTRANSFERASE"/>
    <property type="match status" value="1"/>
</dbReference>
<evidence type="ECO:0000313" key="2">
    <source>
        <dbReference type="EMBL" id="PPK95987.1"/>
    </source>
</evidence>
<keyword evidence="3" id="KW-1185">Reference proteome</keyword>
<dbReference type="InterPro" id="IPR050276">
    <property type="entry name" value="MshD_Acetyltransferase"/>
</dbReference>
<organism evidence="2 3">
    <name type="scientific">Kineococcus xinjiangensis</name>
    <dbReference type="NCBI Taxonomy" id="512762"/>
    <lineage>
        <taxon>Bacteria</taxon>
        <taxon>Bacillati</taxon>
        <taxon>Actinomycetota</taxon>
        <taxon>Actinomycetes</taxon>
        <taxon>Kineosporiales</taxon>
        <taxon>Kineosporiaceae</taxon>
        <taxon>Kineococcus</taxon>
    </lineage>
</organism>
<dbReference type="RefSeq" id="WP_104432377.1">
    <property type="nucleotide sequence ID" value="NZ_PTJD01000005.1"/>
</dbReference>
<dbReference type="PANTHER" id="PTHR43617:SF20">
    <property type="entry name" value="N-ALPHA-ACETYLTRANSFERASE RIMI"/>
    <property type="match status" value="1"/>
</dbReference>
<dbReference type="SUPFAM" id="SSF55729">
    <property type="entry name" value="Acyl-CoA N-acyltransferases (Nat)"/>
    <property type="match status" value="1"/>
</dbReference>
<evidence type="ECO:0000259" key="1">
    <source>
        <dbReference type="PROSITE" id="PS51186"/>
    </source>
</evidence>
<evidence type="ECO:0000313" key="3">
    <source>
        <dbReference type="Proteomes" id="UP000239485"/>
    </source>
</evidence>
<dbReference type="CDD" id="cd04301">
    <property type="entry name" value="NAT_SF"/>
    <property type="match status" value="1"/>
</dbReference>
<proteinExistence type="predicted"/>
<dbReference type="Proteomes" id="UP000239485">
    <property type="component" value="Unassembled WGS sequence"/>
</dbReference>
<protein>
    <submittedName>
        <fullName evidence="2">Acetyltransferase (GNAT) family protein</fullName>
    </submittedName>
</protein>
<dbReference type="AlphaFoldDB" id="A0A2S6IP01"/>
<dbReference type="PROSITE" id="PS51186">
    <property type="entry name" value="GNAT"/>
    <property type="match status" value="1"/>
</dbReference>
<dbReference type="EMBL" id="PTJD01000005">
    <property type="protein sequence ID" value="PPK95987.1"/>
    <property type="molecule type" value="Genomic_DNA"/>
</dbReference>
<dbReference type="Pfam" id="PF00583">
    <property type="entry name" value="Acetyltransf_1"/>
    <property type="match status" value="1"/>
</dbReference>
<dbReference type="InterPro" id="IPR016181">
    <property type="entry name" value="Acyl_CoA_acyltransferase"/>
</dbReference>
<dbReference type="Gene3D" id="3.40.630.30">
    <property type="match status" value="1"/>
</dbReference>
<accession>A0A2S6IP01</accession>
<dbReference type="GO" id="GO:0016747">
    <property type="term" value="F:acyltransferase activity, transferring groups other than amino-acyl groups"/>
    <property type="evidence" value="ECO:0007669"/>
    <property type="project" value="InterPro"/>
</dbReference>
<feature type="domain" description="N-acetyltransferase" evidence="1">
    <location>
        <begin position="132"/>
        <end position="270"/>
    </location>
</feature>
<sequence length="270" mass="28179">MHRSRPAVGGRVRPVSDRAALLAASGHDPFVRFELDPGAGGGAPVRGWAGRGAWAFLRPRPPGLGGHTLTALGAPEAVGPLVAEVVPLLGADVGWVTMTRGAALPPQAGDGDDWDWFWTRQQPQPQPGEGRVVALPDDAAVRAEVAALLQRASPRHSARPGRPGVLGWAGIRDGAGRLVACAAHTENVPGVPHLASVATDPVQRGRGLGAAVTAALTRRLLAAGAPAVTLGMYADNDVARRLYARLGFVREHALSSRRLSRPPHGERRDG</sequence>
<name>A0A2S6IP01_9ACTN</name>